<dbReference type="PANTHER" id="PTHR22916">
    <property type="entry name" value="GLYCOSYLTRANSFERASE"/>
    <property type="match status" value="1"/>
</dbReference>
<feature type="domain" description="Glycosyltransferase 2-like" evidence="4">
    <location>
        <begin position="6"/>
        <end position="158"/>
    </location>
</feature>
<evidence type="ECO:0000256" key="2">
    <source>
        <dbReference type="ARBA" id="ARBA00022676"/>
    </source>
</evidence>
<dbReference type="GO" id="GO:0016757">
    <property type="term" value="F:glycosyltransferase activity"/>
    <property type="evidence" value="ECO:0007669"/>
    <property type="project" value="UniProtKB-KW"/>
</dbReference>
<sequence length="339" mass="39517">MKPFVSIIVPMYNVEDYIEECVNSLLRQTLRNIEIILVDDGSPDRSGEIARRYCGKDARVKVIHKKNGGLSSARNAGLQAATGDYIGFVDGDDFVAPAMFENMYGAAKKDDLDIVMCGFHKHSDTEQAYFPPPLPAGRLLLSWDIKHELKRAHESRFIWYVWRNLYRRDLLKQNQLFFYEDIRFAEDSPFNLYAFYAAKRVKAIDEGYYMYRWNPQSLTEVPYKPYMDESLIRQYRAKKRFYETFQLLDECADDLVTYMCKHQIPMLLANACAEPKPSKQVRRHIKDILSYRMVQSCVKATSIRNTKLLTGQRLVLLLCKLNVPILLELFFKRNLPSKG</sequence>
<keyword evidence="6" id="KW-1185">Reference proteome</keyword>
<evidence type="ECO:0000256" key="1">
    <source>
        <dbReference type="ARBA" id="ARBA00006739"/>
    </source>
</evidence>
<dbReference type="EMBL" id="MTJL01000037">
    <property type="protein sequence ID" value="OMI00860.1"/>
    <property type="molecule type" value="Genomic_DNA"/>
</dbReference>
<dbReference type="Proteomes" id="UP000187367">
    <property type="component" value="Unassembled WGS sequence"/>
</dbReference>
<comment type="caution">
    <text evidence="5">The sequence shown here is derived from an EMBL/GenBank/DDBJ whole genome shotgun (WGS) entry which is preliminary data.</text>
</comment>
<keyword evidence="2" id="KW-0328">Glycosyltransferase</keyword>
<dbReference type="AlphaFoldDB" id="A0A1R1QCQ1"/>
<dbReference type="CDD" id="cd00761">
    <property type="entry name" value="Glyco_tranf_GTA_type"/>
    <property type="match status" value="1"/>
</dbReference>
<keyword evidence="3" id="KW-0808">Transferase</keyword>
<proteinExistence type="inferred from homology"/>
<accession>A0A1R1QCQ1</accession>
<dbReference type="Gene3D" id="3.90.550.10">
    <property type="entry name" value="Spore Coat Polysaccharide Biosynthesis Protein SpsA, Chain A"/>
    <property type="match status" value="1"/>
</dbReference>
<dbReference type="InterPro" id="IPR029044">
    <property type="entry name" value="Nucleotide-diphossugar_trans"/>
</dbReference>
<dbReference type="InterPro" id="IPR001173">
    <property type="entry name" value="Glyco_trans_2-like"/>
</dbReference>
<dbReference type="PANTHER" id="PTHR22916:SF51">
    <property type="entry name" value="GLYCOSYLTRANSFERASE EPSH-RELATED"/>
    <property type="match status" value="1"/>
</dbReference>
<evidence type="ECO:0000313" key="5">
    <source>
        <dbReference type="EMBL" id="OMI00860.1"/>
    </source>
</evidence>
<reference evidence="5 6" key="1">
    <citation type="submission" date="2017-01" db="EMBL/GenBank/DDBJ databases">
        <title>Bacillus phylogenomics.</title>
        <authorList>
            <person name="Dunlap C."/>
        </authorList>
    </citation>
    <scope>NUCLEOTIDE SEQUENCE [LARGE SCALE GENOMIC DNA]</scope>
    <source>
        <strain evidence="5 6">NRRL B-41282</strain>
    </source>
</reference>
<dbReference type="SUPFAM" id="SSF53448">
    <property type="entry name" value="Nucleotide-diphospho-sugar transferases"/>
    <property type="match status" value="1"/>
</dbReference>
<organism evidence="5 6">
    <name type="scientific">Bacillus swezeyi</name>
    <dbReference type="NCBI Taxonomy" id="1925020"/>
    <lineage>
        <taxon>Bacteria</taxon>
        <taxon>Bacillati</taxon>
        <taxon>Bacillota</taxon>
        <taxon>Bacilli</taxon>
        <taxon>Bacillales</taxon>
        <taxon>Bacillaceae</taxon>
        <taxon>Bacillus</taxon>
    </lineage>
</organism>
<dbReference type="GeneID" id="92791567"/>
<gene>
    <name evidence="5" type="ORF">BW143_17710</name>
</gene>
<name>A0A1R1QCQ1_9BACI</name>
<accession>A0A1R1S0D1</accession>
<evidence type="ECO:0000259" key="4">
    <source>
        <dbReference type="Pfam" id="PF00535"/>
    </source>
</evidence>
<dbReference type="RefSeq" id="WP_076760887.1">
    <property type="nucleotide sequence ID" value="NZ_CP133085.1"/>
</dbReference>
<dbReference type="OrthoDB" id="396512at2"/>
<protein>
    <submittedName>
        <fullName evidence="5">Glycosyltransferase</fullName>
    </submittedName>
</protein>
<evidence type="ECO:0000313" key="6">
    <source>
        <dbReference type="Proteomes" id="UP000187367"/>
    </source>
</evidence>
<dbReference type="Pfam" id="PF00535">
    <property type="entry name" value="Glycos_transf_2"/>
    <property type="match status" value="1"/>
</dbReference>
<evidence type="ECO:0000256" key="3">
    <source>
        <dbReference type="ARBA" id="ARBA00022679"/>
    </source>
</evidence>
<comment type="similarity">
    <text evidence="1">Belongs to the glycosyltransferase 2 family.</text>
</comment>